<dbReference type="RefSeq" id="WP_283739784.1">
    <property type="nucleotide sequence ID" value="NZ_JASJEV010000003.1"/>
</dbReference>
<dbReference type="Gene3D" id="3.30.70.2190">
    <property type="match status" value="1"/>
</dbReference>
<feature type="domain" description="FAD-binding PCMH-type" evidence="4">
    <location>
        <begin position="37"/>
        <end position="218"/>
    </location>
</feature>
<dbReference type="Pfam" id="PF01565">
    <property type="entry name" value="FAD_binding_4"/>
    <property type="match status" value="1"/>
</dbReference>
<dbReference type="EMBL" id="JASJEV010000003">
    <property type="protein sequence ID" value="MDJ1157785.1"/>
    <property type="molecule type" value="Genomic_DNA"/>
</dbReference>
<dbReference type="InterPro" id="IPR004113">
    <property type="entry name" value="FAD-bd_oxidored_4_C"/>
</dbReference>
<reference evidence="5 6" key="1">
    <citation type="submission" date="2023-05" db="EMBL/GenBank/DDBJ databases">
        <title>Chelatococcus sp. nov., a moderately thermophilic bacterium isolated from hot spring microbial mat.</title>
        <authorList>
            <person name="Hu C.-J."/>
            <person name="Li W.-J."/>
        </authorList>
    </citation>
    <scope>NUCLEOTIDE SEQUENCE [LARGE SCALE GENOMIC DNA]</scope>
    <source>
        <strain evidence="5 6">SYSU G07232</strain>
    </source>
</reference>
<dbReference type="InterPro" id="IPR016171">
    <property type="entry name" value="Vanillyl_alc_oxidase_C-sub2"/>
</dbReference>
<evidence type="ECO:0000313" key="5">
    <source>
        <dbReference type="EMBL" id="MDJ1157785.1"/>
    </source>
</evidence>
<dbReference type="InterPro" id="IPR016166">
    <property type="entry name" value="FAD-bd_PCMH"/>
</dbReference>
<sequence length="469" mass="49756">MPLDSLIARLAQIVGEQHLLTRTEDMAPHLREWRDLYRGAALAVVKPGATQEVAAIMRLATAEHLPVVPQGGNTGLVGGQIPDTSGTMLVLSLQRLDRVREVDPLTDTMTVEAGVTLQRAQEAAEEAGRLFPLSLASEGSCTVGGNIATNAGGTAVIAYGNTRDLVLGLEVVLADGRVWNGLGKLRKDNTGYDLKNLFVGSEGTLGIVTAAVLKLFPRPRSRATAFCGLASPAAALDLLTLAKRRAGGAVTTFELMPRIGLDFVLRHAPGTRDPLAAAHRWYVLIELSSQLDGGIDDSLEAILGEAIEVGSVEDAALASSLEQRAAFWKLREALSEVQRHEGGSIKHDVSVPVAEVPAFLAEATAAVEAWMAGCRVVAFGHLGDGNIHYNVSQPVGADKAAFLARWDELNSLVHGIVARYAGSISAEHGIGRLKRHLLPEVKDPVALALMRDLKRTLDPDGILNPGAVL</sequence>
<evidence type="ECO:0000259" key="4">
    <source>
        <dbReference type="PROSITE" id="PS51387"/>
    </source>
</evidence>
<dbReference type="PROSITE" id="PS51387">
    <property type="entry name" value="FAD_PCMH"/>
    <property type="match status" value="1"/>
</dbReference>
<dbReference type="Gene3D" id="3.30.43.10">
    <property type="entry name" value="Uridine Diphospho-n-acetylenolpyruvylglucosamine Reductase, domain 2"/>
    <property type="match status" value="1"/>
</dbReference>
<dbReference type="InterPro" id="IPR016169">
    <property type="entry name" value="FAD-bd_PCMH_sub2"/>
</dbReference>
<name>A0ABT7AEJ3_9HYPH</name>
<dbReference type="InterPro" id="IPR036318">
    <property type="entry name" value="FAD-bd_PCMH-like_sf"/>
</dbReference>
<accession>A0ABT7AEJ3</accession>
<dbReference type="SUPFAM" id="SSF56176">
    <property type="entry name" value="FAD-binding/transporter-associated domain-like"/>
    <property type="match status" value="1"/>
</dbReference>
<dbReference type="Gene3D" id="1.10.45.10">
    <property type="entry name" value="Vanillyl-alcohol Oxidase, Chain A, domain 4"/>
    <property type="match status" value="1"/>
</dbReference>
<dbReference type="PANTHER" id="PTHR43716:SF2">
    <property type="entry name" value="BLL6224 PROTEIN"/>
    <property type="match status" value="1"/>
</dbReference>
<dbReference type="PANTHER" id="PTHR43716">
    <property type="entry name" value="D-2-HYDROXYGLUTARATE DEHYDROGENASE, MITOCHONDRIAL"/>
    <property type="match status" value="1"/>
</dbReference>
<protein>
    <submittedName>
        <fullName evidence="5">FAD-binding oxidoreductase</fullName>
    </submittedName>
</protein>
<dbReference type="InterPro" id="IPR016164">
    <property type="entry name" value="FAD-linked_Oxase-like_C"/>
</dbReference>
<dbReference type="Proteomes" id="UP001321492">
    <property type="component" value="Unassembled WGS sequence"/>
</dbReference>
<evidence type="ECO:0000256" key="2">
    <source>
        <dbReference type="ARBA" id="ARBA00022630"/>
    </source>
</evidence>
<dbReference type="InterPro" id="IPR016167">
    <property type="entry name" value="FAD-bd_PCMH_sub1"/>
</dbReference>
<dbReference type="Pfam" id="PF02913">
    <property type="entry name" value="FAD-oxidase_C"/>
    <property type="match status" value="1"/>
</dbReference>
<dbReference type="InterPro" id="IPR006094">
    <property type="entry name" value="Oxid_FAD_bind_N"/>
</dbReference>
<gene>
    <name evidence="5" type="ORF">QNA08_06015</name>
</gene>
<evidence type="ECO:0000313" key="6">
    <source>
        <dbReference type="Proteomes" id="UP001321492"/>
    </source>
</evidence>
<dbReference type="Gene3D" id="3.30.465.10">
    <property type="match status" value="1"/>
</dbReference>
<keyword evidence="6" id="KW-1185">Reference proteome</keyword>
<comment type="caution">
    <text evidence="5">The sequence shown here is derived from an EMBL/GenBank/DDBJ whole genome shotgun (WGS) entry which is preliminary data.</text>
</comment>
<organism evidence="5 6">
    <name type="scientific">Chelatococcus albus</name>
    <dbReference type="NCBI Taxonomy" id="3047466"/>
    <lineage>
        <taxon>Bacteria</taxon>
        <taxon>Pseudomonadati</taxon>
        <taxon>Pseudomonadota</taxon>
        <taxon>Alphaproteobacteria</taxon>
        <taxon>Hyphomicrobiales</taxon>
        <taxon>Chelatococcaceae</taxon>
        <taxon>Chelatococcus</taxon>
    </lineage>
</organism>
<keyword evidence="3" id="KW-0274">FAD</keyword>
<keyword evidence="2" id="KW-0285">Flavoprotein</keyword>
<evidence type="ECO:0000256" key="3">
    <source>
        <dbReference type="ARBA" id="ARBA00022827"/>
    </source>
</evidence>
<proteinExistence type="inferred from homology"/>
<dbReference type="SUPFAM" id="SSF55103">
    <property type="entry name" value="FAD-linked oxidases, C-terminal domain"/>
    <property type="match status" value="1"/>
</dbReference>
<evidence type="ECO:0000256" key="1">
    <source>
        <dbReference type="ARBA" id="ARBA00008000"/>
    </source>
</evidence>
<dbReference type="InterPro" id="IPR051264">
    <property type="entry name" value="FAD-oxidored/transferase_4"/>
</dbReference>
<dbReference type="Gene3D" id="3.30.70.2740">
    <property type="match status" value="1"/>
</dbReference>
<comment type="similarity">
    <text evidence="1">Belongs to the FAD-binding oxidoreductase/transferase type 4 family.</text>
</comment>